<organism evidence="1 2">
    <name type="scientific">Cecembia lonarensis (strain CCUG 58316 / KCTC 22772 / LW9)</name>
    <dbReference type="NCBI Taxonomy" id="1225176"/>
    <lineage>
        <taxon>Bacteria</taxon>
        <taxon>Pseudomonadati</taxon>
        <taxon>Bacteroidota</taxon>
        <taxon>Cytophagia</taxon>
        <taxon>Cytophagales</taxon>
        <taxon>Cyclobacteriaceae</taxon>
        <taxon>Cecembia</taxon>
    </lineage>
</organism>
<evidence type="ECO:0000313" key="2">
    <source>
        <dbReference type="Proteomes" id="UP000004478"/>
    </source>
</evidence>
<protein>
    <recommendedName>
        <fullName evidence="3">Neuraminidase (Sialidase)</fullName>
    </recommendedName>
</protein>
<proteinExistence type="predicted"/>
<evidence type="ECO:0008006" key="3">
    <source>
        <dbReference type="Google" id="ProtNLM"/>
    </source>
</evidence>
<sequence>MGEVLNTRWTALIFLVSIIAFLSCKEKTSDFHSESALFKKGPEIKAISADIHLPHLFVSQDNIYLSWVESAQGYNQFFWAILQEDGLGEKKLIQAGEDWFVNWADYPQVNFFNDGSLMATFLRKSGPGTFAYDIWYTLSPDTHNWTEPKVLHDDQTQTEHGFISMSPWNENMLITWLDGRNTASQHSHNGHEHEHHGQMTLRAALLNAAGNKLNEWLLDDRVCDCCQTGTTVTDKGPMVIFRDRSESEIRDIGFVNWRDGQWSDPHPVYMDLWEIAACPVNGPRISSFENQSGIAWFTASKGQPEVKIIFSGDQGKTMSTPVRCDLGNPIGRVAIEMLDLQTAFVVWMEDQRILGRTVSTSGKLGPPLELTKSSANRSSGFPQLKKVDDRLWLAWTDDSNEQKEIKTLSIKLDK</sequence>
<keyword evidence="2" id="KW-1185">Reference proteome</keyword>
<dbReference type="EMBL" id="AMGM01000005">
    <property type="protein sequence ID" value="EKB50766.1"/>
    <property type="molecule type" value="Genomic_DNA"/>
</dbReference>
<gene>
    <name evidence="1" type="ORF">B879_00511</name>
</gene>
<dbReference type="Proteomes" id="UP000004478">
    <property type="component" value="Unassembled WGS sequence"/>
</dbReference>
<dbReference type="AlphaFoldDB" id="K1L7Z3"/>
<comment type="caution">
    <text evidence="1">The sequence shown here is derived from an EMBL/GenBank/DDBJ whole genome shotgun (WGS) entry which is preliminary data.</text>
</comment>
<accession>K1L7Z3</accession>
<name>K1L7Z3_CECL9</name>
<dbReference type="PATRIC" id="fig|1225176.3.peg.547"/>
<reference evidence="1 2" key="1">
    <citation type="journal article" date="2012" name="J. Bacteriol.">
        <title>Draft Genome Sequence of Cecembia lonarensis Strain LW9T, Isolated from Lonar Lake, a Haloalkaline Lake in India.</title>
        <authorList>
            <person name="Shivaji S."/>
            <person name="Ara S."/>
            <person name="Singh A."/>
            <person name="Pinnaka A.K."/>
        </authorList>
    </citation>
    <scope>NUCLEOTIDE SEQUENCE [LARGE SCALE GENOMIC DNA]</scope>
    <source>
        <strain evidence="1 2">LW9</strain>
    </source>
</reference>
<evidence type="ECO:0000313" key="1">
    <source>
        <dbReference type="EMBL" id="EKB50766.1"/>
    </source>
</evidence>